<dbReference type="Proteomes" id="UP000243661">
    <property type="component" value="Unassembled WGS sequence"/>
</dbReference>
<reference evidence="2 3" key="1">
    <citation type="submission" date="2016-08" db="EMBL/GenBank/DDBJ databases">
        <authorList>
            <person name="Seilhamer J.J."/>
        </authorList>
    </citation>
    <scope>NUCLEOTIDE SEQUENCE [LARGE SCALE GENOMIC DNA]</scope>
    <source>
        <strain evidence="2 3">ANC 4874</strain>
    </source>
</reference>
<feature type="transmembrane region" description="Helical" evidence="1">
    <location>
        <begin position="330"/>
        <end position="352"/>
    </location>
</feature>
<feature type="transmembrane region" description="Helical" evidence="1">
    <location>
        <begin position="103"/>
        <end position="121"/>
    </location>
</feature>
<protein>
    <recommendedName>
        <fullName evidence="4">Dolichyl-phosphate-mannose-protein mannosyltransferase</fullName>
    </recommendedName>
</protein>
<feature type="transmembrane region" description="Helical" evidence="1">
    <location>
        <begin position="12"/>
        <end position="29"/>
    </location>
</feature>
<feature type="transmembrane region" description="Helical" evidence="1">
    <location>
        <begin position="358"/>
        <end position="377"/>
    </location>
</feature>
<dbReference type="OrthoDB" id="6195545at2"/>
<dbReference type="EMBL" id="FMBK01000009">
    <property type="protein sequence ID" value="SCC72429.1"/>
    <property type="molecule type" value="Genomic_DNA"/>
</dbReference>
<feature type="transmembrane region" description="Helical" evidence="1">
    <location>
        <begin position="133"/>
        <end position="151"/>
    </location>
</feature>
<evidence type="ECO:0000256" key="1">
    <source>
        <dbReference type="SAM" id="Phobius"/>
    </source>
</evidence>
<feature type="transmembrane region" description="Helical" evidence="1">
    <location>
        <begin position="41"/>
        <end position="58"/>
    </location>
</feature>
<organism evidence="2 3">
    <name type="scientific">Acinetobacter albensis</name>
    <dbReference type="NCBI Taxonomy" id="1673609"/>
    <lineage>
        <taxon>Bacteria</taxon>
        <taxon>Pseudomonadati</taxon>
        <taxon>Pseudomonadota</taxon>
        <taxon>Gammaproteobacteria</taxon>
        <taxon>Moraxellales</taxon>
        <taxon>Moraxellaceae</taxon>
        <taxon>Acinetobacter</taxon>
    </lineage>
</organism>
<name>A0A1C4GW61_9GAMM</name>
<keyword evidence="1" id="KW-1133">Transmembrane helix</keyword>
<keyword evidence="1" id="KW-0472">Membrane</keyword>
<feature type="transmembrane region" description="Helical" evidence="1">
    <location>
        <begin position="296"/>
        <end position="318"/>
    </location>
</feature>
<accession>A0A1C4GW61</accession>
<gene>
    <name evidence="2" type="ORF">GA0116959_109111</name>
</gene>
<sequence>MYFNFDPVSNFLWTPILIAFFIIISLKICEYFKVNFKKSCFLFFWHTFFCFIYLYYSLTQGGDSIVYYQRAISDELIEFNFGTSFVVIFTRFFTNLGFSYVDLFLINNFFGYIGLLAFSSAIQSATYNKSRSIKLFGVILLLLPSVSFWTTALGKDAISFMAIGLALWAALDFKKRKILLLFSIFCMFLVRPHMGAILAISFIFALIFDKKTTIYIKIFLGLICTLCTALIIPIMLNYIGLGEAEGLSDVDQYVDKRQNSNLGGGSSVDISSMSLPMQMVTYLFRPLPFEAHSVFALLASLDNLILICIFIMGSLAILKKNKPTVESNRIFLWIYFYFSLIVLASTTANLGIAMRQKWMFIPFIVFLFLSIIGSKNINLIGNKK</sequence>
<evidence type="ECO:0008006" key="4">
    <source>
        <dbReference type="Google" id="ProtNLM"/>
    </source>
</evidence>
<keyword evidence="1" id="KW-0812">Transmembrane</keyword>
<proteinExistence type="predicted"/>
<dbReference type="AlphaFoldDB" id="A0A1C4GW61"/>
<feature type="transmembrane region" description="Helical" evidence="1">
    <location>
        <begin position="214"/>
        <end position="241"/>
    </location>
</feature>
<dbReference type="RefSeq" id="WP_092720347.1">
    <property type="nucleotide sequence ID" value="NZ_FMBK01000009.1"/>
</dbReference>
<feature type="transmembrane region" description="Helical" evidence="1">
    <location>
        <begin position="180"/>
        <end position="208"/>
    </location>
</feature>
<evidence type="ECO:0000313" key="3">
    <source>
        <dbReference type="Proteomes" id="UP000243661"/>
    </source>
</evidence>
<evidence type="ECO:0000313" key="2">
    <source>
        <dbReference type="EMBL" id="SCC72429.1"/>
    </source>
</evidence>